<keyword evidence="2" id="KW-1185">Reference proteome</keyword>
<proteinExistence type="predicted"/>
<evidence type="ECO:0000313" key="2">
    <source>
        <dbReference type="Proteomes" id="UP000025227"/>
    </source>
</evidence>
<accession>A0A7I5E5P5</accession>
<reference evidence="3" key="1">
    <citation type="submission" date="2020-12" db="UniProtKB">
        <authorList>
            <consortium name="WormBaseParasite"/>
        </authorList>
    </citation>
    <scope>IDENTIFICATION</scope>
    <source>
        <strain evidence="3">MHco3</strain>
    </source>
</reference>
<feature type="compositionally biased region" description="Low complexity" evidence="1">
    <location>
        <begin position="1"/>
        <end position="15"/>
    </location>
</feature>
<evidence type="ECO:0000313" key="3">
    <source>
        <dbReference type="WBParaSite" id="HCON_00014100-00001"/>
    </source>
</evidence>
<sequence length="106" mass="11659">MSPLKSHSQSHQSQQIPPPYSLVRNWSLGPSRVGGMRMLVPVGRVRLCPPISSRIRSVVNELVAWSSSLKQAHITTTTMTTGSELSRPSQMQAPATTDQAPGRQRR</sequence>
<feature type="region of interest" description="Disordered" evidence="1">
    <location>
        <begin position="76"/>
        <end position="106"/>
    </location>
</feature>
<evidence type="ECO:0000256" key="1">
    <source>
        <dbReference type="SAM" id="MobiDB-lite"/>
    </source>
</evidence>
<dbReference type="WBParaSite" id="HCON_00014100-00001">
    <property type="protein sequence ID" value="HCON_00014100-00001"/>
    <property type="gene ID" value="HCON_00014100"/>
</dbReference>
<dbReference type="Proteomes" id="UP000025227">
    <property type="component" value="Unplaced"/>
</dbReference>
<feature type="region of interest" description="Disordered" evidence="1">
    <location>
        <begin position="1"/>
        <end position="21"/>
    </location>
</feature>
<name>A0A7I5E5P5_HAECO</name>
<protein>
    <submittedName>
        <fullName evidence="3">Uncharacterized protein</fullName>
    </submittedName>
</protein>
<organism evidence="2 3">
    <name type="scientific">Haemonchus contortus</name>
    <name type="common">Barber pole worm</name>
    <dbReference type="NCBI Taxonomy" id="6289"/>
    <lineage>
        <taxon>Eukaryota</taxon>
        <taxon>Metazoa</taxon>
        <taxon>Ecdysozoa</taxon>
        <taxon>Nematoda</taxon>
        <taxon>Chromadorea</taxon>
        <taxon>Rhabditida</taxon>
        <taxon>Rhabditina</taxon>
        <taxon>Rhabditomorpha</taxon>
        <taxon>Strongyloidea</taxon>
        <taxon>Trichostrongylidae</taxon>
        <taxon>Haemonchus</taxon>
    </lineage>
</organism>
<feature type="compositionally biased region" description="Polar residues" evidence="1">
    <location>
        <begin position="82"/>
        <end position="99"/>
    </location>
</feature>
<dbReference type="AlphaFoldDB" id="A0A7I5E5P5"/>